<evidence type="ECO:0000256" key="6">
    <source>
        <dbReference type="ARBA" id="ARBA00023136"/>
    </source>
</evidence>
<keyword evidence="4" id="KW-0283">Flagellar rotation</keyword>
<comment type="similarity">
    <text evidence="7">Belongs to the exbB/tolQ family.</text>
</comment>
<dbReference type="InterPro" id="IPR047055">
    <property type="entry name" value="MotA-like"/>
</dbReference>
<comment type="subcellular location">
    <subcellularLocation>
        <location evidence="1">Cell membrane</location>
        <topology evidence="1">Multi-pass membrane protein</topology>
    </subcellularLocation>
    <subcellularLocation>
        <location evidence="7">Membrane</location>
        <topology evidence="7">Multi-pass membrane protein</topology>
    </subcellularLocation>
</comment>
<protein>
    <submittedName>
        <fullName evidence="11">Flagellar motor protein</fullName>
    </submittedName>
</protein>
<accession>A0ABV8CIZ6</accession>
<keyword evidence="6 8" id="KW-0472">Membrane</keyword>
<organism evidence="11 12">
    <name type="scientific">Pseudaeromonas sharmana</name>
    <dbReference type="NCBI Taxonomy" id="328412"/>
    <lineage>
        <taxon>Bacteria</taxon>
        <taxon>Pseudomonadati</taxon>
        <taxon>Pseudomonadota</taxon>
        <taxon>Gammaproteobacteria</taxon>
        <taxon>Aeromonadales</taxon>
        <taxon>Aeromonadaceae</taxon>
        <taxon>Pseudaeromonas</taxon>
    </lineage>
</organism>
<dbReference type="PANTHER" id="PTHR30433">
    <property type="entry name" value="CHEMOTAXIS PROTEIN MOTA"/>
    <property type="match status" value="1"/>
</dbReference>
<dbReference type="PANTHER" id="PTHR30433:SF3">
    <property type="entry name" value="MOTILITY PROTEIN A"/>
    <property type="match status" value="1"/>
</dbReference>
<keyword evidence="7" id="KW-0653">Protein transport</keyword>
<keyword evidence="7" id="KW-0813">Transport</keyword>
<dbReference type="RefSeq" id="WP_377150287.1">
    <property type="nucleotide sequence ID" value="NZ_JBHSAF010000001.1"/>
</dbReference>
<keyword evidence="5 8" id="KW-1133">Transmembrane helix</keyword>
<keyword evidence="11" id="KW-0969">Cilium</keyword>
<name>A0ABV8CIZ6_9GAMM</name>
<evidence type="ECO:0000313" key="11">
    <source>
        <dbReference type="EMBL" id="MFC3912196.1"/>
    </source>
</evidence>
<evidence type="ECO:0000256" key="1">
    <source>
        <dbReference type="ARBA" id="ARBA00004651"/>
    </source>
</evidence>
<dbReference type="NCBIfam" id="NF006583">
    <property type="entry name" value="PRK09109.1"/>
    <property type="match status" value="1"/>
</dbReference>
<evidence type="ECO:0000313" key="12">
    <source>
        <dbReference type="Proteomes" id="UP001595692"/>
    </source>
</evidence>
<keyword evidence="12" id="KW-1185">Reference proteome</keyword>
<dbReference type="InterPro" id="IPR002898">
    <property type="entry name" value="MotA_ExbB_proton_chnl"/>
</dbReference>
<evidence type="ECO:0000256" key="3">
    <source>
        <dbReference type="ARBA" id="ARBA00022692"/>
    </source>
</evidence>
<dbReference type="Pfam" id="PF20560">
    <property type="entry name" value="MotA_N"/>
    <property type="match status" value="1"/>
</dbReference>
<feature type="domain" description="MotA/TolQ/ExbB proton channel" evidence="9">
    <location>
        <begin position="99"/>
        <end position="211"/>
    </location>
</feature>
<dbReference type="Pfam" id="PF01618">
    <property type="entry name" value="MotA_ExbB"/>
    <property type="match status" value="1"/>
</dbReference>
<keyword evidence="3 8" id="KW-0812">Transmembrane</keyword>
<feature type="transmembrane region" description="Helical" evidence="8">
    <location>
        <begin position="175"/>
        <end position="198"/>
    </location>
</feature>
<reference evidence="12" key="1">
    <citation type="journal article" date="2019" name="Int. J. Syst. Evol. Microbiol.">
        <title>The Global Catalogue of Microorganisms (GCM) 10K type strain sequencing project: providing services to taxonomists for standard genome sequencing and annotation.</title>
        <authorList>
            <consortium name="The Broad Institute Genomics Platform"/>
            <consortium name="The Broad Institute Genome Sequencing Center for Infectious Disease"/>
            <person name="Wu L."/>
            <person name="Ma J."/>
        </authorList>
    </citation>
    <scope>NUCLEOTIDE SEQUENCE [LARGE SCALE GENOMIC DNA]</scope>
    <source>
        <strain evidence="12">CCUG 54939</strain>
    </source>
</reference>
<evidence type="ECO:0000256" key="2">
    <source>
        <dbReference type="ARBA" id="ARBA00022475"/>
    </source>
</evidence>
<feature type="transmembrane region" description="Helical" evidence="8">
    <location>
        <begin position="31"/>
        <end position="54"/>
    </location>
</feature>
<evidence type="ECO:0000259" key="10">
    <source>
        <dbReference type="Pfam" id="PF20560"/>
    </source>
</evidence>
<evidence type="ECO:0000256" key="4">
    <source>
        <dbReference type="ARBA" id="ARBA00022779"/>
    </source>
</evidence>
<keyword evidence="11" id="KW-0282">Flagellum</keyword>
<keyword evidence="2" id="KW-1003">Cell membrane</keyword>
<evidence type="ECO:0000259" key="9">
    <source>
        <dbReference type="Pfam" id="PF01618"/>
    </source>
</evidence>
<feature type="domain" description="Motility protein A N-terminal" evidence="10">
    <location>
        <begin position="4"/>
        <end position="85"/>
    </location>
</feature>
<dbReference type="InterPro" id="IPR046786">
    <property type="entry name" value="MotA_N"/>
</dbReference>
<evidence type="ECO:0000256" key="5">
    <source>
        <dbReference type="ARBA" id="ARBA00022989"/>
    </source>
</evidence>
<dbReference type="EMBL" id="JBHSAF010000001">
    <property type="protein sequence ID" value="MFC3912196.1"/>
    <property type="molecule type" value="Genomic_DNA"/>
</dbReference>
<comment type="caution">
    <text evidence="11">The sequence shown here is derived from an EMBL/GenBank/DDBJ whole genome shotgun (WGS) entry which is preliminary data.</text>
</comment>
<evidence type="ECO:0000256" key="8">
    <source>
        <dbReference type="SAM" id="Phobius"/>
    </source>
</evidence>
<feature type="transmembrane region" description="Helical" evidence="8">
    <location>
        <begin position="146"/>
        <end position="169"/>
    </location>
</feature>
<proteinExistence type="inferred from homology"/>
<sequence>MNLLGILVAIGFIIGANILEGGHPSAMLNLPAFLIVIGGAIGAVMVQFPIKVLLVSLKQFGWLISPPKLDLHAQSELLEGMSTTARQQGLLALENQVAQIGDAFTRNGLQMIVDGVDKEQLHQLLENEIEIEQHELEQSVKVFEALGGYTPTMGILGAVLGLIHAMGLLDRPEMLGPAIAVAFVATIYGVGSANILFLPVANRYKAINHDIAHFKLMVLEGLLSIASGENTMQLKRRLQVYIGEE</sequence>
<dbReference type="Proteomes" id="UP001595692">
    <property type="component" value="Unassembled WGS sequence"/>
</dbReference>
<gene>
    <name evidence="11" type="ORF">ACFOSS_01800</name>
</gene>
<keyword evidence="11" id="KW-0966">Cell projection</keyword>
<evidence type="ECO:0000256" key="7">
    <source>
        <dbReference type="RuleBase" id="RU004057"/>
    </source>
</evidence>